<dbReference type="InterPro" id="IPR043429">
    <property type="entry name" value="ArtM/GltK/GlnP/TcyL/YhdX-like"/>
</dbReference>
<protein>
    <submittedName>
        <fullName evidence="10">Amino acid ABC transporter permease</fullName>
    </submittedName>
</protein>
<evidence type="ECO:0000256" key="8">
    <source>
        <dbReference type="RuleBase" id="RU363032"/>
    </source>
</evidence>
<name>A0ABT0VJT7_9LACO</name>
<dbReference type="PROSITE" id="PS50928">
    <property type="entry name" value="ABC_TM1"/>
    <property type="match status" value="1"/>
</dbReference>
<dbReference type="EMBL" id="JAGMVS010000071">
    <property type="protein sequence ID" value="MCM2437900.1"/>
    <property type="molecule type" value="Genomic_DNA"/>
</dbReference>
<evidence type="ECO:0000259" key="9">
    <source>
        <dbReference type="PROSITE" id="PS50928"/>
    </source>
</evidence>
<sequence length="228" mass="25829">MLIDIFKEHFFEFFWTGLKITVPLTIITFIISLIIGTLSAFIGLEAETSKNFFIKWIIQPVNRFYIWLFRSTPLLLQLYIIFYGIPKAFNLSLDVWPAAIIGFSLNTGAYTSEIIRGAILGVPNGQFEAARSLGLGPIRTFYHIILPQAFRIAVPPLSNSFISLVKDTSLASTITMVEIMQTAQQVAAENYQPLDTYIVAATVYAIFSTILSRVQKMLEKHFERFEKA</sequence>
<evidence type="ECO:0000256" key="4">
    <source>
        <dbReference type="ARBA" id="ARBA00022692"/>
    </source>
</evidence>
<gene>
    <name evidence="10" type="ORF">KAK10_08260</name>
</gene>
<dbReference type="InterPro" id="IPR000515">
    <property type="entry name" value="MetI-like"/>
</dbReference>
<comment type="subcellular location">
    <subcellularLocation>
        <location evidence="1 8">Cell membrane</location>
        <topology evidence="1 8">Multi-pass membrane protein</topology>
    </subcellularLocation>
</comment>
<evidence type="ECO:0000256" key="6">
    <source>
        <dbReference type="ARBA" id="ARBA00022989"/>
    </source>
</evidence>
<evidence type="ECO:0000256" key="2">
    <source>
        <dbReference type="ARBA" id="ARBA00022448"/>
    </source>
</evidence>
<keyword evidence="5" id="KW-0029">Amino-acid transport</keyword>
<dbReference type="SUPFAM" id="SSF161098">
    <property type="entry name" value="MetI-like"/>
    <property type="match status" value="1"/>
</dbReference>
<accession>A0ABT0VJT7</accession>
<keyword evidence="11" id="KW-1185">Reference proteome</keyword>
<dbReference type="NCBIfam" id="TIGR01726">
    <property type="entry name" value="HEQRo_perm_3TM"/>
    <property type="match status" value="1"/>
</dbReference>
<proteinExistence type="inferred from homology"/>
<evidence type="ECO:0000313" key="11">
    <source>
        <dbReference type="Proteomes" id="UP001057481"/>
    </source>
</evidence>
<dbReference type="PANTHER" id="PTHR30614">
    <property type="entry name" value="MEMBRANE COMPONENT OF AMINO ACID ABC TRANSPORTER"/>
    <property type="match status" value="1"/>
</dbReference>
<dbReference type="Gene3D" id="1.10.3720.10">
    <property type="entry name" value="MetI-like"/>
    <property type="match status" value="1"/>
</dbReference>
<feature type="transmembrane region" description="Helical" evidence="8">
    <location>
        <begin position="20"/>
        <end position="44"/>
    </location>
</feature>
<dbReference type="PANTHER" id="PTHR30614:SF0">
    <property type="entry name" value="L-CYSTINE TRANSPORT SYSTEM PERMEASE PROTEIN TCYL"/>
    <property type="match status" value="1"/>
</dbReference>
<organism evidence="10 11">
    <name type="scientific">Periweissella beninensis</name>
    <dbReference type="NCBI Taxonomy" id="504936"/>
    <lineage>
        <taxon>Bacteria</taxon>
        <taxon>Bacillati</taxon>
        <taxon>Bacillota</taxon>
        <taxon>Bacilli</taxon>
        <taxon>Lactobacillales</taxon>
        <taxon>Lactobacillaceae</taxon>
        <taxon>Periweissella</taxon>
    </lineage>
</organism>
<evidence type="ECO:0000256" key="3">
    <source>
        <dbReference type="ARBA" id="ARBA00022475"/>
    </source>
</evidence>
<comment type="similarity">
    <text evidence="8">Belongs to the binding-protein-dependent transport system permease family.</text>
</comment>
<evidence type="ECO:0000256" key="1">
    <source>
        <dbReference type="ARBA" id="ARBA00004651"/>
    </source>
</evidence>
<comment type="caution">
    <text evidence="10">The sequence shown here is derived from an EMBL/GenBank/DDBJ whole genome shotgun (WGS) entry which is preliminary data.</text>
</comment>
<feature type="transmembrane region" description="Helical" evidence="8">
    <location>
        <begin position="196"/>
        <end position="214"/>
    </location>
</feature>
<reference evidence="10" key="1">
    <citation type="submission" date="2021-04" db="EMBL/GenBank/DDBJ databases">
        <title>Taxonomic assessment of Weissella genus.</title>
        <authorList>
            <person name="Fanelli F."/>
            <person name="Chieffi D."/>
            <person name="Dell'Aquila A."/>
            <person name="Gyu-Sung C."/>
            <person name="Franz C.M.A.P."/>
            <person name="Fusco V."/>
        </authorList>
    </citation>
    <scope>NUCLEOTIDE SEQUENCE</scope>
    <source>
        <strain evidence="10">LMG 25373</strain>
    </source>
</reference>
<dbReference type="Proteomes" id="UP001057481">
    <property type="component" value="Unassembled WGS sequence"/>
</dbReference>
<keyword evidence="6 8" id="KW-1133">Transmembrane helix</keyword>
<keyword evidence="4 8" id="KW-0812">Transmembrane</keyword>
<feature type="domain" description="ABC transmembrane type-1" evidence="9">
    <location>
        <begin position="18"/>
        <end position="215"/>
    </location>
</feature>
<evidence type="ECO:0000256" key="5">
    <source>
        <dbReference type="ARBA" id="ARBA00022970"/>
    </source>
</evidence>
<keyword evidence="7 8" id="KW-0472">Membrane</keyword>
<keyword evidence="2 8" id="KW-0813">Transport</keyword>
<evidence type="ECO:0000313" key="10">
    <source>
        <dbReference type="EMBL" id="MCM2437900.1"/>
    </source>
</evidence>
<evidence type="ECO:0000256" key="7">
    <source>
        <dbReference type="ARBA" id="ARBA00023136"/>
    </source>
</evidence>
<feature type="transmembrane region" description="Helical" evidence="8">
    <location>
        <begin position="64"/>
        <end position="85"/>
    </location>
</feature>
<dbReference type="RefSeq" id="WP_205142776.1">
    <property type="nucleotide sequence ID" value="NZ_JAFBDN010000001.1"/>
</dbReference>
<keyword evidence="3" id="KW-1003">Cell membrane</keyword>
<dbReference type="InterPro" id="IPR010065">
    <property type="entry name" value="AA_ABC_transptr_permease_3TM"/>
</dbReference>
<dbReference type="InterPro" id="IPR035906">
    <property type="entry name" value="MetI-like_sf"/>
</dbReference>
<dbReference type="CDD" id="cd06261">
    <property type="entry name" value="TM_PBP2"/>
    <property type="match status" value="1"/>
</dbReference>
<dbReference type="Pfam" id="PF00528">
    <property type="entry name" value="BPD_transp_1"/>
    <property type="match status" value="1"/>
</dbReference>